<dbReference type="GO" id="GO:0061908">
    <property type="term" value="C:phagophore"/>
    <property type="evidence" value="ECO:0007669"/>
    <property type="project" value="TreeGrafter"/>
</dbReference>
<dbReference type="GO" id="GO:0006995">
    <property type="term" value="P:cellular response to nitrogen starvation"/>
    <property type="evidence" value="ECO:0007669"/>
    <property type="project" value="TreeGrafter"/>
</dbReference>
<dbReference type="Pfam" id="PF20638">
    <property type="entry name" value="ATG5_UblA"/>
    <property type="match status" value="1"/>
</dbReference>
<dbReference type="InterPro" id="IPR048940">
    <property type="entry name" value="ATG5_HBR"/>
</dbReference>
<dbReference type="GO" id="GO:0034274">
    <property type="term" value="C:Atg12-Atg5-Atg16 complex"/>
    <property type="evidence" value="ECO:0007669"/>
    <property type="project" value="TreeGrafter"/>
</dbReference>
<evidence type="ECO:0000256" key="3">
    <source>
        <dbReference type="ARBA" id="ARBA00022499"/>
    </source>
</evidence>
<evidence type="ECO:0000256" key="2">
    <source>
        <dbReference type="ARBA" id="ARBA00006910"/>
    </source>
</evidence>
<protein>
    <recommendedName>
        <fullName evidence="7">Autophagy protein 5</fullName>
    </recommendedName>
</protein>
<keyword evidence="3 7" id="KW-1017">Isopeptide bond</keyword>
<dbReference type="Proteomes" id="UP000887566">
    <property type="component" value="Unplaced"/>
</dbReference>
<feature type="domain" description="Autophagy protein ATG5 alpha-helical bundle region" evidence="9">
    <location>
        <begin position="122"/>
        <end position="177"/>
    </location>
</feature>
<sequence length="267" mass="31107">MPQDYDVTRQVWEGKVPVEFVLAAHECTIIDAPKPYYAMLPRISYFPLALERAYKYFMSAVDESEVNKDDVWLEYDGYPLKWHYPVGVLFDLHKTDDVLPWQITVHLKKFPEDDIIRCAGRDALESMFMQSLKEADQLKHRGEIVNTMQKRDHKQLWNGLVNDRFDQFWLVNKKLMENSGSNTFHFVPMRLYKTDKPYRQVLVKPMNEAAERTTLAEACRIFDPGFDSSSSRVVSHGVEVPLDTPVIWLAENLAYPDNFVHISILSS</sequence>
<comment type="function">
    <text evidence="7">Involved in autophagic vesicle formation.</text>
</comment>
<evidence type="ECO:0000256" key="5">
    <source>
        <dbReference type="ARBA" id="ARBA00023006"/>
    </source>
</evidence>
<dbReference type="PANTHER" id="PTHR13040:SF2">
    <property type="entry name" value="AUTOPHAGY PROTEIN 5"/>
    <property type="match status" value="1"/>
</dbReference>
<evidence type="ECO:0000259" key="9">
    <source>
        <dbReference type="Pfam" id="PF20637"/>
    </source>
</evidence>
<evidence type="ECO:0000256" key="4">
    <source>
        <dbReference type="ARBA" id="ARBA00022843"/>
    </source>
</evidence>
<evidence type="ECO:0000256" key="6">
    <source>
        <dbReference type="ARBA" id="ARBA00023136"/>
    </source>
</evidence>
<proteinExistence type="inferred from homology"/>
<comment type="subunit">
    <text evidence="7">Conjugated with ATG12.</text>
</comment>
<dbReference type="Pfam" id="PF20637">
    <property type="entry name" value="ATG5_HBR"/>
    <property type="match status" value="1"/>
</dbReference>
<dbReference type="InterPro" id="IPR042527">
    <property type="entry name" value="Atg5_UblA_dom_sf"/>
</dbReference>
<dbReference type="InterPro" id="IPR007239">
    <property type="entry name" value="Atg5"/>
</dbReference>
<feature type="domain" description="Autophagy protein ATG5 UblA" evidence="10">
    <location>
        <begin position="11"/>
        <end position="107"/>
    </location>
</feature>
<dbReference type="Gene3D" id="3.10.20.620">
    <property type="match status" value="1"/>
</dbReference>
<evidence type="ECO:0000313" key="11">
    <source>
        <dbReference type="Proteomes" id="UP000887566"/>
    </source>
</evidence>
<dbReference type="GO" id="GO:0019776">
    <property type="term" value="F:Atg8-family ligase activity"/>
    <property type="evidence" value="ECO:0007669"/>
    <property type="project" value="TreeGrafter"/>
</dbReference>
<keyword evidence="4 7" id="KW-0832">Ubl conjugation</keyword>
<dbReference type="GO" id="GO:0007033">
    <property type="term" value="P:vacuole organization"/>
    <property type="evidence" value="ECO:0007669"/>
    <property type="project" value="UniProtKB-ARBA"/>
</dbReference>
<dbReference type="GO" id="GO:0044233">
    <property type="term" value="C:mitochondria-associated endoplasmic reticulum membrane contact site"/>
    <property type="evidence" value="ECO:0007669"/>
    <property type="project" value="TreeGrafter"/>
</dbReference>
<evidence type="ECO:0000259" key="8">
    <source>
        <dbReference type="Pfam" id="PF04106"/>
    </source>
</evidence>
<name>A0A914VUM3_9BILA</name>
<dbReference type="FunFam" id="1.10.246.190:FF:000001">
    <property type="entry name" value="Autophagy related 5"/>
    <property type="match status" value="1"/>
</dbReference>
<feature type="domain" description="Autophagy protein ATG5 UblB" evidence="8">
    <location>
        <begin position="187"/>
        <end position="264"/>
    </location>
</feature>
<evidence type="ECO:0000256" key="7">
    <source>
        <dbReference type="RuleBase" id="RU361202"/>
    </source>
</evidence>
<dbReference type="AlphaFoldDB" id="A0A914VUM3"/>
<comment type="similarity">
    <text evidence="2 7">Belongs to the ATG5 family.</text>
</comment>
<organism evidence="11 12">
    <name type="scientific">Plectus sambesii</name>
    <dbReference type="NCBI Taxonomy" id="2011161"/>
    <lineage>
        <taxon>Eukaryota</taxon>
        <taxon>Metazoa</taxon>
        <taxon>Ecdysozoa</taxon>
        <taxon>Nematoda</taxon>
        <taxon>Chromadorea</taxon>
        <taxon>Plectida</taxon>
        <taxon>Plectina</taxon>
        <taxon>Plectoidea</taxon>
        <taxon>Plectidae</taxon>
        <taxon>Plectus</taxon>
    </lineage>
</organism>
<accession>A0A914VUM3</accession>
<dbReference type="Gene3D" id="3.10.20.90">
    <property type="entry name" value="Phosphatidylinositol 3-kinase Catalytic Subunit, Chain A, domain 1"/>
    <property type="match status" value="1"/>
</dbReference>
<reference evidence="12" key="1">
    <citation type="submission" date="2022-11" db="UniProtKB">
        <authorList>
            <consortium name="WormBaseParasite"/>
        </authorList>
    </citation>
    <scope>IDENTIFICATION</scope>
</reference>
<evidence type="ECO:0000259" key="10">
    <source>
        <dbReference type="Pfam" id="PF20638"/>
    </source>
</evidence>
<dbReference type="InterPro" id="IPR048939">
    <property type="entry name" value="ATG5_UblA"/>
</dbReference>
<evidence type="ECO:0000313" key="12">
    <source>
        <dbReference type="WBParaSite" id="PSAMB.scaffold241size62317.g3640.t1"/>
    </source>
</evidence>
<dbReference type="InterPro" id="IPR042526">
    <property type="entry name" value="Atg5_HR"/>
</dbReference>
<dbReference type="InterPro" id="IPR048318">
    <property type="entry name" value="ATG5_UblB"/>
</dbReference>
<dbReference type="Pfam" id="PF04106">
    <property type="entry name" value="ATG5_UblB"/>
    <property type="match status" value="1"/>
</dbReference>
<dbReference type="GO" id="GO:0034045">
    <property type="term" value="C:phagophore assembly site membrane"/>
    <property type="evidence" value="ECO:0007669"/>
    <property type="project" value="UniProtKB-SubCell"/>
</dbReference>
<keyword evidence="5 7" id="KW-0072">Autophagy</keyword>
<dbReference type="GO" id="GO:0000422">
    <property type="term" value="P:autophagy of mitochondrion"/>
    <property type="evidence" value="ECO:0007669"/>
    <property type="project" value="TreeGrafter"/>
</dbReference>
<dbReference type="GO" id="GO:0005776">
    <property type="term" value="C:autophagosome"/>
    <property type="evidence" value="ECO:0007669"/>
    <property type="project" value="TreeGrafter"/>
</dbReference>
<dbReference type="WBParaSite" id="PSAMB.scaffold241size62317.g3640.t1">
    <property type="protein sequence ID" value="PSAMB.scaffold241size62317.g3640.t1"/>
    <property type="gene ID" value="PSAMB.scaffold241size62317.g3640"/>
</dbReference>
<dbReference type="GO" id="GO:0034727">
    <property type="term" value="P:piecemeal microautophagy of the nucleus"/>
    <property type="evidence" value="ECO:0007669"/>
    <property type="project" value="TreeGrafter"/>
</dbReference>
<evidence type="ECO:0000256" key="1">
    <source>
        <dbReference type="ARBA" id="ARBA00004623"/>
    </source>
</evidence>
<keyword evidence="11" id="KW-1185">Reference proteome</keyword>
<dbReference type="Gene3D" id="1.10.246.190">
    <property type="entry name" value="Autophagy protein Apg5, helix rich domain"/>
    <property type="match status" value="1"/>
</dbReference>
<dbReference type="PANTHER" id="PTHR13040">
    <property type="entry name" value="AUTOPHAGY PROTEIN 5"/>
    <property type="match status" value="1"/>
</dbReference>
<keyword evidence="6 7" id="KW-0472">Membrane</keyword>
<comment type="subcellular location">
    <subcellularLocation>
        <location evidence="1 7">Preautophagosomal structure membrane</location>
        <topology evidence="1 7">Peripheral membrane protein</topology>
    </subcellularLocation>
</comment>